<dbReference type="GeneID" id="92947511"/>
<dbReference type="PROSITE" id="PS51257">
    <property type="entry name" value="PROKAR_LIPOPROTEIN"/>
    <property type="match status" value="1"/>
</dbReference>
<dbReference type="Pfam" id="PF04069">
    <property type="entry name" value="OpuAC"/>
    <property type="match status" value="1"/>
</dbReference>
<dbReference type="EMBL" id="MDHH01000010">
    <property type="protein sequence ID" value="OUD99799.1"/>
    <property type="molecule type" value="Genomic_DNA"/>
</dbReference>
<proteinExistence type="predicted"/>
<accession>A0A1Y3FBW7</accession>
<dbReference type="Gene3D" id="3.40.190.10">
    <property type="entry name" value="Periplasmic binding protein-like II"/>
    <property type="match status" value="1"/>
</dbReference>
<dbReference type="RefSeq" id="WP_079533014.1">
    <property type="nucleotide sequence ID" value="NZ_CP033724.1"/>
</dbReference>
<evidence type="ECO:0000313" key="2">
    <source>
        <dbReference type="Proteomes" id="UP000195062"/>
    </source>
</evidence>
<gene>
    <name evidence="1" type="primary">osmF_2</name>
    <name evidence="1" type="ORF">CMMCAS07_20205</name>
</gene>
<dbReference type="GO" id="GO:0022857">
    <property type="term" value="F:transmembrane transporter activity"/>
    <property type="evidence" value="ECO:0007669"/>
    <property type="project" value="InterPro"/>
</dbReference>
<protein>
    <submittedName>
        <fullName evidence="1">Putative osmoprotectant uptake system substrate-binding protein OsmF</fullName>
    </submittedName>
</protein>
<dbReference type="InterPro" id="IPR007210">
    <property type="entry name" value="ABC_Gly_betaine_transp_sub-bd"/>
</dbReference>
<dbReference type="Gene3D" id="3.40.190.120">
    <property type="entry name" value="Osmoprotection protein (prox), domain 2"/>
    <property type="match status" value="1"/>
</dbReference>
<dbReference type="PROSITE" id="PS51318">
    <property type="entry name" value="TAT"/>
    <property type="match status" value="1"/>
</dbReference>
<dbReference type="CDD" id="cd13606">
    <property type="entry name" value="PBP2_ProX_like"/>
    <property type="match status" value="1"/>
</dbReference>
<sequence length="309" mass="32302">MSLSISRRVLLGTVAVGTAMALAGCASGDPTDPTGGQSASAAPTDTISVGSAAFGENVILAEVYAQALEANDVKVTRNLQIGEREVYLKALEEGSIDLIPEYTGNLLAAYDADSTATSSDDVYAALGDALPDGFEVLDESPAEDKDSYNVTKEYSETNGVTSLSDLKGKTVRVGGGAVLGEREYGIPGLTGTYGVDASLVTIEDQGGPNTVKALLDGQVDMANIYSTTPSILDNGFVTLEDPENLIKAQNVVPLVNTAKMNPDVTAILDKVSAALTTEDLTEMNRRNQGDEKAEPKAIAADWLKEKALF</sequence>
<reference evidence="1 2" key="1">
    <citation type="submission" date="2016-08" db="EMBL/GenBank/DDBJ databases">
        <title>Genome sequence of Clavibacter michiganensis subsp. michiganensis strain CASJ007.</title>
        <authorList>
            <person name="Thapa S.P."/>
            <person name="Coaker G."/>
        </authorList>
    </citation>
    <scope>NUCLEOTIDE SEQUENCE [LARGE SCALE GENOMIC DNA]</scope>
    <source>
        <strain evidence="1">CASJ007</strain>
    </source>
</reference>
<name>A0A1Y3FBW7_CLAMM</name>
<dbReference type="GO" id="GO:0043190">
    <property type="term" value="C:ATP-binding cassette (ABC) transporter complex"/>
    <property type="evidence" value="ECO:0007669"/>
    <property type="project" value="InterPro"/>
</dbReference>
<organism evidence="1 2">
    <name type="scientific">Clavibacter michiganensis subsp. michiganensis</name>
    <dbReference type="NCBI Taxonomy" id="33013"/>
    <lineage>
        <taxon>Bacteria</taxon>
        <taxon>Bacillati</taxon>
        <taxon>Actinomycetota</taxon>
        <taxon>Actinomycetes</taxon>
        <taxon>Micrococcales</taxon>
        <taxon>Microbacteriaceae</taxon>
        <taxon>Clavibacter</taxon>
    </lineage>
</organism>
<evidence type="ECO:0000313" key="1">
    <source>
        <dbReference type="EMBL" id="OUD99799.1"/>
    </source>
</evidence>
<comment type="caution">
    <text evidence="1">The sequence shown here is derived from an EMBL/GenBank/DDBJ whole genome shotgun (WGS) entry which is preliminary data.</text>
</comment>
<keyword evidence="2" id="KW-1185">Reference proteome</keyword>
<dbReference type="AlphaFoldDB" id="A0A1Y3FBW7"/>
<dbReference type="SUPFAM" id="SSF53850">
    <property type="entry name" value="Periplasmic binding protein-like II"/>
    <property type="match status" value="1"/>
</dbReference>
<dbReference type="InterPro" id="IPR006311">
    <property type="entry name" value="TAT_signal"/>
</dbReference>
<dbReference type="Proteomes" id="UP000195062">
    <property type="component" value="Unassembled WGS sequence"/>
</dbReference>